<proteinExistence type="predicted"/>
<gene>
    <name evidence="1" type="primary">Necator_chrV.g17648</name>
    <name evidence="1" type="ORF">RB195_012858</name>
</gene>
<organism evidence="1 2">
    <name type="scientific">Necator americanus</name>
    <name type="common">Human hookworm</name>
    <dbReference type="NCBI Taxonomy" id="51031"/>
    <lineage>
        <taxon>Eukaryota</taxon>
        <taxon>Metazoa</taxon>
        <taxon>Ecdysozoa</taxon>
        <taxon>Nematoda</taxon>
        <taxon>Chromadorea</taxon>
        <taxon>Rhabditida</taxon>
        <taxon>Rhabditina</taxon>
        <taxon>Rhabditomorpha</taxon>
        <taxon>Strongyloidea</taxon>
        <taxon>Ancylostomatidae</taxon>
        <taxon>Bunostominae</taxon>
        <taxon>Necator</taxon>
    </lineage>
</organism>
<name>A0ABR1DT11_NECAM</name>
<dbReference type="Proteomes" id="UP001303046">
    <property type="component" value="Unassembled WGS sequence"/>
</dbReference>
<evidence type="ECO:0000313" key="2">
    <source>
        <dbReference type="Proteomes" id="UP001303046"/>
    </source>
</evidence>
<sequence length="127" mass="13538">MDANSHRKRGICLTDKASGNKVSFSFVGCVGRERTGTGTGTVAQKLRGASVLSINVTVAHSHTHTHAISPGYARLINSLMIKLRRQLYGRRRGDGWTDSAASAAASAAEVLPPPLNIANVSEQQQQQ</sequence>
<evidence type="ECO:0000313" key="1">
    <source>
        <dbReference type="EMBL" id="KAK6753519.1"/>
    </source>
</evidence>
<comment type="caution">
    <text evidence="1">The sequence shown here is derived from an EMBL/GenBank/DDBJ whole genome shotgun (WGS) entry which is preliminary data.</text>
</comment>
<reference evidence="1 2" key="1">
    <citation type="submission" date="2023-08" db="EMBL/GenBank/DDBJ databases">
        <title>A Necator americanus chromosomal reference genome.</title>
        <authorList>
            <person name="Ilik V."/>
            <person name="Petrzelkova K.J."/>
            <person name="Pardy F."/>
            <person name="Fuh T."/>
            <person name="Niatou-Singa F.S."/>
            <person name="Gouil Q."/>
            <person name="Baker L."/>
            <person name="Ritchie M.E."/>
            <person name="Jex A.R."/>
            <person name="Gazzola D."/>
            <person name="Li H."/>
            <person name="Toshio Fujiwara R."/>
            <person name="Zhan B."/>
            <person name="Aroian R.V."/>
            <person name="Pafco B."/>
            <person name="Schwarz E.M."/>
        </authorList>
    </citation>
    <scope>NUCLEOTIDE SEQUENCE [LARGE SCALE GENOMIC DNA]</scope>
    <source>
        <strain evidence="1 2">Aroian</strain>
        <tissue evidence="1">Whole animal</tissue>
    </source>
</reference>
<keyword evidence="2" id="KW-1185">Reference proteome</keyword>
<dbReference type="EMBL" id="JAVFWL010000005">
    <property type="protein sequence ID" value="KAK6753519.1"/>
    <property type="molecule type" value="Genomic_DNA"/>
</dbReference>
<accession>A0ABR1DT11</accession>
<protein>
    <submittedName>
        <fullName evidence="1">Uncharacterized protein</fullName>
    </submittedName>
</protein>